<comment type="caution">
    <text evidence="3">The sequence shown here is derived from an EMBL/GenBank/DDBJ whole genome shotgun (WGS) entry which is preliminary data.</text>
</comment>
<feature type="region of interest" description="Disordered" evidence="2">
    <location>
        <begin position="472"/>
        <end position="493"/>
    </location>
</feature>
<feature type="coiled-coil region" evidence="1">
    <location>
        <begin position="244"/>
        <end position="271"/>
    </location>
</feature>
<dbReference type="Proteomes" id="UP001141552">
    <property type="component" value="Unassembled WGS sequence"/>
</dbReference>
<evidence type="ECO:0000256" key="1">
    <source>
        <dbReference type="SAM" id="Coils"/>
    </source>
</evidence>
<feature type="compositionally biased region" description="Polar residues" evidence="2">
    <location>
        <begin position="508"/>
        <end position="528"/>
    </location>
</feature>
<dbReference type="PANTHER" id="PTHR31071">
    <property type="entry name" value="GB|AAF24581.1"/>
    <property type="match status" value="1"/>
</dbReference>
<evidence type="ECO:0000313" key="3">
    <source>
        <dbReference type="EMBL" id="KAJ4828737.1"/>
    </source>
</evidence>
<organism evidence="3 4">
    <name type="scientific">Turnera subulata</name>
    <dbReference type="NCBI Taxonomy" id="218843"/>
    <lineage>
        <taxon>Eukaryota</taxon>
        <taxon>Viridiplantae</taxon>
        <taxon>Streptophyta</taxon>
        <taxon>Embryophyta</taxon>
        <taxon>Tracheophyta</taxon>
        <taxon>Spermatophyta</taxon>
        <taxon>Magnoliopsida</taxon>
        <taxon>eudicotyledons</taxon>
        <taxon>Gunneridae</taxon>
        <taxon>Pentapetalae</taxon>
        <taxon>rosids</taxon>
        <taxon>fabids</taxon>
        <taxon>Malpighiales</taxon>
        <taxon>Passifloraceae</taxon>
        <taxon>Turnera</taxon>
    </lineage>
</organism>
<protein>
    <submittedName>
        <fullName evidence="3">Uncharacterized protein</fullName>
    </submittedName>
</protein>
<dbReference type="EMBL" id="JAKUCV010006094">
    <property type="protein sequence ID" value="KAJ4828737.1"/>
    <property type="molecule type" value="Genomic_DNA"/>
</dbReference>
<proteinExistence type="predicted"/>
<dbReference type="PANTHER" id="PTHR31071:SF2">
    <property type="entry name" value="ACTIN CYTOSKELETON-REGULATORY COMPLEX PAN-LIKE PROTEIN"/>
    <property type="match status" value="1"/>
</dbReference>
<feature type="region of interest" description="Disordered" evidence="2">
    <location>
        <begin position="1"/>
        <end position="22"/>
    </location>
</feature>
<evidence type="ECO:0000256" key="2">
    <source>
        <dbReference type="SAM" id="MobiDB-lite"/>
    </source>
</evidence>
<feature type="compositionally biased region" description="Basic residues" evidence="2">
    <location>
        <begin position="12"/>
        <end position="21"/>
    </location>
</feature>
<name>A0A9Q0J5H3_9ROSI</name>
<evidence type="ECO:0000313" key="4">
    <source>
        <dbReference type="Proteomes" id="UP001141552"/>
    </source>
</evidence>
<feature type="compositionally biased region" description="Basic and acidic residues" evidence="2">
    <location>
        <begin position="472"/>
        <end position="483"/>
    </location>
</feature>
<gene>
    <name evidence="3" type="ORF">Tsubulata_025151</name>
</gene>
<reference evidence="3" key="2">
    <citation type="journal article" date="2023" name="Plants (Basel)">
        <title>Annotation of the Turnera subulata (Passifloraceae) Draft Genome Reveals the S-Locus Evolved after the Divergence of Turneroideae from Passifloroideae in a Stepwise Manner.</title>
        <authorList>
            <person name="Henning P.M."/>
            <person name="Roalson E.H."/>
            <person name="Mir W."/>
            <person name="McCubbin A.G."/>
            <person name="Shore J.S."/>
        </authorList>
    </citation>
    <scope>NUCLEOTIDE SEQUENCE</scope>
    <source>
        <strain evidence="3">F60SS</strain>
    </source>
</reference>
<accession>A0A9Q0J5H3</accession>
<feature type="region of interest" description="Disordered" evidence="2">
    <location>
        <begin position="507"/>
        <end position="528"/>
    </location>
</feature>
<reference evidence="3" key="1">
    <citation type="submission" date="2022-02" db="EMBL/GenBank/DDBJ databases">
        <authorList>
            <person name="Henning P.M."/>
            <person name="McCubbin A.G."/>
            <person name="Shore J.S."/>
        </authorList>
    </citation>
    <scope>NUCLEOTIDE SEQUENCE</scope>
    <source>
        <strain evidence="3">F60SS</strain>
        <tissue evidence="3">Leaves</tissue>
    </source>
</reference>
<feature type="compositionally biased region" description="Polar residues" evidence="2">
    <location>
        <begin position="1"/>
        <end position="10"/>
    </location>
</feature>
<sequence length="657" mass="75550">MIPSHSTNHPATPRRRRRRSHAVWNCRTPSTPLIPWKLLPDDESRSKHRRWVHVSARKLAAGLWQLPLAAPRESGDGGGGNTIATLKCRSSDFFAFEPGFAHVNTVFPSHHFGLECGAQKLEMFWNPRTIWSFKDGTSKKVESSLVYPKYIIKQATKWDPNYSRIAGKNHLVHRQMKLLGEETSTEYVSSAMQTELVQAQLRIHELEADLRPFKEKIDHLLQKLGEERTPRQSIINSKKVVAVIDKLKDKIRKERQNYRRMKILNSELINELSIAQSSSKKFRQDYEEEKRARELITEVCNDLVYQIAESKDEIETLKMETIGIQEEIEEERKMLQMAEVWREARVQMKLIDAKLTLEDKHRQINRLIKDVETSLRRSGSTNLDVMEFIKEEAQKVNFENIKEFSYVPPKSGDIYSLFEELNKLEEANEKETEACIWNKADTPSSVVNDYHDDQHSQNNANYMDEVYELEENGKGRETTRYPEDQGSCRSPEGNSCLRERFTLDKRSGWSSASGECNDTPNQNSPNAQITDFCSSTLQKASSTPKYPRSGLRIGESHQPTLITCTRRLNGYTTERASAKRKIRISKLGNQDFPGRGGSSCSVNPHVVQGMKGCIEWARCFQKLNSLKPDVLESRMERQTAQLRVVLEQKPRRGAPIL</sequence>
<dbReference type="InterPro" id="IPR043424">
    <property type="entry name" value="BLT-like"/>
</dbReference>
<dbReference type="AlphaFoldDB" id="A0A9Q0J5H3"/>
<keyword evidence="4" id="KW-1185">Reference proteome</keyword>
<keyword evidence="1" id="KW-0175">Coiled coil</keyword>